<dbReference type="STRING" id="930990.A0A067M3H5"/>
<evidence type="ECO:0000256" key="7">
    <source>
        <dbReference type="ARBA" id="ARBA00023136"/>
    </source>
</evidence>
<feature type="region of interest" description="Disordered" evidence="8">
    <location>
        <begin position="221"/>
        <end position="248"/>
    </location>
</feature>
<keyword evidence="3" id="KW-1003">Cell membrane</keyword>
<evidence type="ECO:0000256" key="2">
    <source>
        <dbReference type="ARBA" id="ARBA00022448"/>
    </source>
</evidence>
<feature type="compositionally biased region" description="Polar residues" evidence="8">
    <location>
        <begin position="228"/>
        <end position="246"/>
    </location>
</feature>
<evidence type="ECO:0000256" key="8">
    <source>
        <dbReference type="SAM" id="MobiDB-lite"/>
    </source>
</evidence>
<dbReference type="PANTHER" id="PTHR33281:SF19">
    <property type="entry name" value="VOLTAGE-DEPENDENT ANION CHANNEL-FORMING PROTEIN YNEE"/>
    <property type="match status" value="1"/>
</dbReference>
<name>A0A067M3H5_BOTB1</name>
<accession>A0A067M3H5</accession>
<dbReference type="GO" id="GO:0005254">
    <property type="term" value="F:chloride channel activity"/>
    <property type="evidence" value="ECO:0007669"/>
    <property type="project" value="InterPro"/>
</dbReference>
<evidence type="ECO:0000256" key="6">
    <source>
        <dbReference type="ARBA" id="ARBA00023065"/>
    </source>
</evidence>
<keyword evidence="11" id="KW-1185">Reference proteome</keyword>
<dbReference type="HOGENOM" id="CLU_029790_6_1_1"/>
<protein>
    <recommendedName>
        <fullName evidence="12">Bestrophin homolog</fullName>
    </recommendedName>
</protein>
<feature type="transmembrane region" description="Helical" evidence="9">
    <location>
        <begin position="43"/>
        <end position="65"/>
    </location>
</feature>
<organism evidence="10 11">
    <name type="scientific">Botryobasidium botryosum (strain FD-172 SS1)</name>
    <dbReference type="NCBI Taxonomy" id="930990"/>
    <lineage>
        <taxon>Eukaryota</taxon>
        <taxon>Fungi</taxon>
        <taxon>Dikarya</taxon>
        <taxon>Basidiomycota</taxon>
        <taxon>Agaricomycotina</taxon>
        <taxon>Agaricomycetes</taxon>
        <taxon>Cantharellales</taxon>
        <taxon>Botryobasidiaceae</taxon>
        <taxon>Botryobasidium</taxon>
    </lineage>
</organism>
<dbReference type="Pfam" id="PF25539">
    <property type="entry name" value="Bestrophin_2"/>
    <property type="match status" value="2"/>
</dbReference>
<keyword evidence="5 9" id="KW-1133">Transmembrane helix</keyword>
<evidence type="ECO:0000256" key="1">
    <source>
        <dbReference type="ARBA" id="ARBA00004651"/>
    </source>
</evidence>
<dbReference type="Proteomes" id="UP000027195">
    <property type="component" value="Unassembled WGS sequence"/>
</dbReference>
<keyword evidence="4 9" id="KW-0812">Transmembrane</keyword>
<keyword evidence="7 9" id="KW-0472">Membrane</keyword>
<evidence type="ECO:0000256" key="5">
    <source>
        <dbReference type="ARBA" id="ARBA00022989"/>
    </source>
</evidence>
<dbReference type="PANTHER" id="PTHR33281">
    <property type="entry name" value="UPF0187 PROTEIN YNEE"/>
    <property type="match status" value="1"/>
</dbReference>
<reference evidence="11" key="1">
    <citation type="journal article" date="2014" name="Proc. Natl. Acad. Sci. U.S.A.">
        <title>Extensive sampling of basidiomycete genomes demonstrates inadequacy of the white-rot/brown-rot paradigm for wood decay fungi.</title>
        <authorList>
            <person name="Riley R."/>
            <person name="Salamov A.A."/>
            <person name="Brown D.W."/>
            <person name="Nagy L.G."/>
            <person name="Floudas D."/>
            <person name="Held B.W."/>
            <person name="Levasseur A."/>
            <person name="Lombard V."/>
            <person name="Morin E."/>
            <person name="Otillar R."/>
            <person name="Lindquist E.A."/>
            <person name="Sun H."/>
            <person name="LaButti K.M."/>
            <person name="Schmutz J."/>
            <person name="Jabbour D."/>
            <person name="Luo H."/>
            <person name="Baker S.E."/>
            <person name="Pisabarro A.G."/>
            <person name="Walton J.D."/>
            <person name="Blanchette R.A."/>
            <person name="Henrissat B."/>
            <person name="Martin F."/>
            <person name="Cullen D."/>
            <person name="Hibbett D.S."/>
            <person name="Grigoriev I.V."/>
        </authorList>
    </citation>
    <scope>NUCLEOTIDE SEQUENCE [LARGE SCALE GENOMIC DNA]</scope>
    <source>
        <strain evidence="11">FD-172 SS1</strain>
    </source>
</reference>
<dbReference type="GO" id="GO:0005886">
    <property type="term" value="C:plasma membrane"/>
    <property type="evidence" value="ECO:0007669"/>
    <property type="project" value="UniProtKB-SubCell"/>
</dbReference>
<dbReference type="EMBL" id="KL198137">
    <property type="protein sequence ID" value="KDQ06407.1"/>
    <property type="molecule type" value="Genomic_DNA"/>
</dbReference>
<proteinExistence type="predicted"/>
<evidence type="ECO:0000256" key="9">
    <source>
        <dbReference type="SAM" id="Phobius"/>
    </source>
</evidence>
<evidence type="ECO:0000256" key="3">
    <source>
        <dbReference type="ARBA" id="ARBA00022475"/>
    </source>
</evidence>
<sequence length="544" mass="61796">MSSKPAKNPFTREKLESTVISSIIIEVIIFTGLAAIITSVSKLYYNLGVGSQMLTVLGTVVGLVISFRTSSAYERYWEGRKLWSSFHTSCRNLAEVIWIHVPLEKKIPIDNSCQCRCGSDKDKPESDLPAEDPQYRLKSIIEKKTMINVIEAMGPAVKHYLRDEPGILYEDLYPLLSGLPHFASPDPGYQNDNHISPLLHYDNWAAKNQDEVEPRLQLRNHAGPTVPLTDNVTSRRPTSEPGSFDTQVDEKDRIREIVNPALHVKEPVSLEPDLEKDPSVLFHGHMARPDQLKKAQLPPPFRLSGKYRTVLVIASCHTHACTKRVINGKERREQERLARESKEKKPKDNIPLELCLFLSSYYAVLMERESLQGAICTAFFNNLSTLQDCMLNLERIKITPIPFAYQAHLRMATWLYLFLLPFQLYTSLDWITIPATAAASFILRLFTEDPFGYDLNDLNLDKFCKGISRELIQITAHQKMDPRKFVFSEWNRPLEPALGKGVTAPAILRDEAYNVARCEHVARGVLLSGHRRESLVDDSKKARS</sequence>
<evidence type="ECO:0000313" key="11">
    <source>
        <dbReference type="Proteomes" id="UP000027195"/>
    </source>
</evidence>
<feature type="transmembrane region" description="Helical" evidence="9">
    <location>
        <begin position="20"/>
        <end position="37"/>
    </location>
</feature>
<evidence type="ECO:0000256" key="4">
    <source>
        <dbReference type="ARBA" id="ARBA00022692"/>
    </source>
</evidence>
<comment type="subcellular location">
    <subcellularLocation>
        <location evidence="1">Cell membrane</location>
        <topology evidence="1">Multi-pass membrane protein</topology>
    </subcellularLocation>
</comment>
<dbReference type="OrthoDB" id="1368at2759"/>
<dbReference type="InParanoid" id="A0A067M3H5"/>
<gene>
    <name evidence="10" type="ORF">BOTBODRAFT_193047</name>
</gene>
<dbReference type="InterPro" id="IPR044669">
    <property type="entry name" value="YneE/VCCN1/2-like"/>
</dbReference>
<keyword evidence="6" id="KW-0406">Ion transport</keyword>
<dbReference type="AlphaFoldDB" id="A0A067M3H5"/>
<evidence type="ECO:0000313" key="10">
    <source>
        <dbReference type="EMBL" id="KDQ06407.1"/>
    </source>
</evidence>
<keyword evidence="2" id="KW-0813">Transport</keyword>
<evidence type="ECO:0008006" key="12">
    <source>
        <dbReference type="Google" id="ProtNLM"/>
    </source>
</evidence>